<comment type="caution">
    <text evidence="1">The sequence shown here is derived from an EMBL/GenBank/DDBJ whole genome shotgun (WGS) entry which is preliminary data.</text>
</comment>
<evidence type="ECO:0000313" key="1">
    <source>
        <dbReference type="EMBL" id="MBY0754914.1"/>
    </source>
</evidence>
<dbReference type="InterPro" id="IPR036388">
    <property type="entry name" value="WH-like_DNA-bd_sf"/>
</dbReference>
<accession>A0ABS7KVS5</accession>
<dbReference type="RefSeq" id="WP_221859810.1">
    <property type="nucleotide sequence ID" value="NZ_JAIKTU010000004.1"/>
</dbReference>
<reference evidence="1 2" key="1">
    <citation type="journal article" date="2021" name="Cell Host Microbe">
        <title>in vivo commensal control of Clostridioides difficile virulence.</title>
        <authorList>
            <person name="Girinathan B.P."/>
            <person name="Dibenedetto N."/>
            <person name="Worley J.N."/>
            <person name="Peltier J."/>
            <person name="Arrieta-Ortiz M.L."/>
            <person name="Rupa Christinal Immanuel S."/>
            <person name="Lavin R."/>
            <person name="Delaney M.L."/>
            <person name="Cummins C."/>
            <person name="Hoffmann M."/>
            <person name="Luo Y."/>
            <person name="Gonzalez-Escalona N."/>
            <person name="Allard M."/>
            <person name="Onderdonk A.B."/>
            <person name="Gerber G.K."/>
            <person name="Sonenshein A.L."/>
            <person name="Baliga N."/>
            <person name="Dupuy B."/>
            <person name="Bry L."/>
        </authorList>
    </citation>
    <scope>NUCLEOTIDE SEQUENCE [LARGE SCALE GENOMIC DNA]</scope>
    <source>
        <strain evidence="1 2">DSM 599</strain>
    </source>
</reference>
<dbReference type="InterPro" id="IPR025374">
    <property type="entry name" value="DUF4364"/>
</dbReference>
<keyword evidence="2" id="KW-1185">Reference proteome</keyword>
<dbReference type="EMBL" id="JAIKTU010000004">
    <property type="protein sequence ID" value="MBY0754914.1"/>
    <property type="molecule type" value="Genomic_DNA"/>
</dbReference>
<dbReference type="SUPFAM" id="SSF46785">
    <property type="entry name" value="Winged helix' DNA-binding domain"/>
    <property type="match status" value="1"/>
</dbReference>
<organism evidence="1 2">
    <name type="scientific">Clostridium sardiniense</name>
    <name type="common">Clostridium absonum</name>
    <dbReference type="NCBI Taxonomy" id="29369"/>
    <lineage>
        <taxon>Bacteria</taxon>
        <taxon>Bacillati</taxon>
        <taxon>Bacillota</taxon>
        <taxon>Clostridia</taxon>
        <taxon>Eubacteriales</taxon>
        <taxon>Clostridiaceae</taxon>
        <taxon>Clostridium</taxon>
    </lineage>
</organism>
<name>A0ABS7KVS5_CLOSR</name>
<sequence length="178" mass="20700">MYEESSLELAENKLLLLYILKTLKQPISNTQLTEIVLENSFINYFTLQQYVAELDESKFIEYAEVMDKKLLKLTDKGDSVLSFFKDRISPSKISLVNEYVKSHIDLIKKELTIHSDYTIGSNDSFIVDIKALEDDCPLMELKLQVPTKKQATYLCNKWQENPSEIYNQIITLLFDDLN</sequence>
<dbReference type="InterPro" id="IPR036390">
    <property type="entry name" value="WH_DNA-bd_sf"/>
</dbReference>
<dbReference type="Pfam" id="PF14277">
    <property type="entry name" value="DUF4364"/>
    <property type="match status" value="1"/>
</dbReference>
<evidence type="ECO:0000313" key="2">
    <source>
        <dbReference type="Proteomes" id="UP001299068"/>
    </source>
</evidence>
<dbReference type="Proteomes" id="UP001299068">
    <property type="component" value="Unassembled WGS sequence"/>
</dbReference>
<proteinExistence type="predicted"/>
<protein>
    <submittedName>
        <fullName evidence="1">DUF4364 family protein</fullName>
    </submittedName>
</protein>
<dbReference type="Gene3D" id="1.10.10.10">
    <property type="entry name" value="Winged helix-like DNA-binding domain superfamily/Winged helix DNA-binding domain"/>
    <property type="match status" value="1"/>
</dbReference>
<gene>
    <name evidence="1" type="ORF">K5V21_05540</name>
</gene>